<gene>
    <name evidence="2" type="ORF">MNOR_LOCUS3400</name>
</gene>
<dbReference type="AlphaFoldDB" id="A0AAV2PTP6"/>
<comment type="caution">
    <text evidence="2">The sequence shown here is derived from an EMBL/GenBank/DDBJ whole genome shotgun (WGS) entry which is preliminary data.</text>
</comment>
<dbReference type="GO" id="GO:0007005">
    <property type="term" value="P:mitochondrion organization"/>
    <property type="evidence" value="ECO:0007669"/>
    <property type="project" value="TreeGrafter"/>
</dbReference>
<dbReference type="Proteomes" id="UP001497623">
    <property type="component" value="Unassembled WGS sequence"/>
</dbReference>
<keyword evidence="3" id="KW-1185">Reference proteome</keyword>
<evidence type="ECO:0000313" key="3">
    <source>
        <dbReference type="Proteomes" id="UP001497623"/>
    </source>
</evidence>
<dbReference type="PANTHER" id="PTHR16166">
    <property type="entry name" value="VACUOLAR PROTEIN SORTING-ASSOCIATED PROTEIN VPS13"/>
    <property type="match status" value="1"/>
</dbReference>
<feature type="non-terminal residue" evidence="2">
    <location>
        <position position="118"/>
    </location>
</feature>
<feature type="domain" description="Vacuolar protein sorting-associated protein 13 VPS13 adaptor binding" evidence="1">
    <location>
        <begin position="5"/>
        <end position="73"/>
    </location>
</feature>
<dbReference type="Pfam" id="PF25036">
    <property type="entry name" value="VPS13_VAB"/>
    <property type="match status" value="1"/>
</dbReference>
<feature type="non-terminal residue" evidence="2">
    <location>
        <position position="1"/>
    </location>
</feature>
<reference evidence="2 3" key="1">
    <citation type="submission" date="2024-05" db="EMBL/GenBank/DDBJ databases">
        <authorList>
            <person name="Wallberg A."/>
        </authorList>
    </citation>
    <scope>NUCLEOTIDE SEQUENCE [LARGE SCALE GENOMIC DNA]</scope>
</reference>
<name>A0AAV2PTP6_MEGNR</name>
<proteinExistence type="predicted"/>
<organism evidence="2 3">
    <name type="scientific">Meganyctiphanes norvegica</name>
    <name type="common">Northern krill</name>
    <name type="synonym">Thysanopoda norvegica</name>
    <dbReference type="NCBI Taxonomy" id="48144"/>
    <lineage>
        <taxon>Eukaryota</taxon>
        <taxon>Metazoa</taxon>
        <taxon>Ecdysozoa</taxon>
        <taxon>Arthropoda</taxon>
        <taxon>Crustacea</taxon>
        <taxon>Multicrustacea</taxon>
        <taxon>Malacostraca</taxon>
        <taxon>Eumalacostraca</taxon>
        <taxon>Eucarida</taxon>
        <taxon>Euphausiacea</taxon>
        <taxon>Euphausiidae</taxon>
        <taxon>Meganyctiphanes</taxon>
    </lineage>
</organism>
<dbReference type="EMBL" id="CAXKWB010001159">
    <property type="protein sequence ID" value="CAL4063500.1"/>
    <property type="molecule type" value="Genomic_DNA"/>
</dbReference>
<evidence type="ECO:0000313" key="2">
    <source>
        <dbReference type="EMBL" id="CAL4063500.1"/>
    </source>
</evidence>
<sequence>RNSIGQSFFVRVEIIINDATYFIVFTDAESIPPPFRIDNYSEVPMIYYQTGTQEERLRTVVKAHSSIHYAWDEVMLQPHLTCVAPGGTSATYNLNVLGEGAKLTYENFIYIAFTATFK</sequence>
<protein>
    <recommendedName>
        <fullName evidence="1">Vacuolar protein sorting-associated protein 13 VPS13 adaptor binding domain-containing protein</fullName>
    </recommendedName>
</protein>
<evidence type="ECO:0000259" key="1">
    <source>
        <dbReference type="Pfam" id="PF25036"/>
    </source>
</evidence>
<accession>A0AAV2PTP6</accession>
<dbReference type="InterPro" id="IPR009543">
    <property type="entry name" value="VPS13_VAB"/>
</dbReference>
<dbReference type="GO" id="GO:0045053">
    <property type="term" value="P:protein retention in Golgi apparatus"/>
    <property type="evidence" value="ECO:0007669"/>
    <property type="project" value="TreeGrafter"/>
</dbReference>
<dbReference type="PANTHER" id="PTHR16166:SF141">
    <property type="entry name" value="INTERMEMBRANE LIPID TRANSFER PROTEIN VPS13D"/>
    <property type="match status" value="1"/>
</dbReference>
<dbReference type="InterPro" id="IPR026847">
    <property type="entry name" value="VPS13"/>
</dbReference>
<dbReference type="GO" id="GO:0006623">
    <property type="term" value="P:protein targeting to vacuole"/>
    <property type="evidence" value="ECO:0007669"/>
    <property type="project" value="TreeGrafter"/>
</dbReference>